<evidence type="ECO:0000313" key="4">
    <source>
        <dbReference type="Proteomes" id="UP001583186"/>
    </source>
</evidence>
<dbReference type="Proteomes" id="UP001583186">
    <property type="component" value="Unassembled WGS sequence"/>
</dbReference>
<dbReference type="InterPro" id="IPR050345">
    <property type="entry name" value="Aliph_Amidase/BUP"/>
</dbReference>
<sequence>MATHAPRIGLVQLHITEGCTPTDQYERAAAFIKTAAKDGADLVVLPEMAFGLSPPTEPEKDGFASENWKCIGKLQQLAKALNINIIPGSSLEADRDDAGKVLHYYNTTYYIDRHGDIKLRYRKVNLWGPEKQAVSAGTEHAVVDTEEFGKIGLLICWDLAFPEAFRALVKQGARYIFIPTLWRSPDCGEKGLAYNKASEHIFINSTIATRAFEQNACIVFCNTGGTDADVYFGCSQITLPFKGPIVKLSGTEQVSVVEVALGSILEDAEEVWNIREELASPNWYPATW</sequence>
<gene>
    <name evidence="3" type="ORF">Sste5346_000848</name>
</gene>
<dbReference type="Gene3D" id="3.60.110.10">
    <property type="entry name" value="Carbon-nitrogen hydrolase"/>
    <property type="match status" value="1"/>
</dbReference>
<dbReference type="CDD" id="cd07197">
    <property type="entry name" value="nitrilase"/>
    <property type="match status" value="1"/>
</dbReference>
<accession>A0ABR3ZRZ9</accession>
<organism evidence="3 4">
    <name type="scientific">Sporothrix stenoceras</name>
    <dbReference type="NCBI Taxonomy" id="5173"/>
    <lineage>
        <taxon>Eukaryota</taxon>
        <taxon>Fungi</taxon>
        <taxon>Dikarya</taxon>
        <taxon>Ascomycota</taxon>
        <taxon>Pezizomycotina</taxon>
        <taxon>Sordariomycetes</taxon>
        <taxon>Sordariomycetidae</taxon>
        <taxon>Ophiostomatales</taxon>
        <taxon>Ophiostomataceae</taxon>
        <taxon>Sporothrix</taxon>
    </lineage>
</organism>
<reference evidence="3 4" key="1">
    <citation type="journal article" date="2024" name="IMA Fungus">
        <title>IMA Genome - F19 : A genome assembly and annotation guide to empower mycologists, including annotated draft genome sequences of Ceratocystis pirilliformis, Diaporthe australafricana, Fusarium ophioides, Paecilomyces lecythidis, and Sporothrix stenoceras.</title>
        <authorList>
            <person name="Aylward J."/>
            <person name="Wilson A.M."/>
            <person name="Visagie C.M."/>
            <person name="Spraker J."/>
            <person name="Barnes I."/>
            <person name="Buitendag C."/>
            <person name="Ceriani C."/>
            <person name="Del Mar Angel L."/>
            <person name="du Plessis D."/>
            <person name="Fuchs T."/>
            <person name="Gasser K."/>
            <person name="Kramer D."/>
            <person name="Li W."/>
            <person name="Munsamy K."/>
            <person name="Piso A."/>
            <person name="Price J.L."/>
            <person name="Sonnekus B."/>
            <person name="Thomas C."/>
            <person name="van der Nest A."/>
            <person name="van Dijk A."/>
            <person name="van Heerden A."/>
            <person name="van Vuuren N."/>
            <person name="Yilmaz N."/>
            <person name="Duong T.A."/>
            <person name="van der Merwe N.A."/>
            <person name="Wingfield M.J."/>
            <person name="Wingfield B.D."/>
        </authorList>
    </citation>
    <scope>NUCLEOTIDE SEQUENCE [LARGE SCALE GENOMIC DNA]</scope>
    <source>
        <strain evidence="3 4">CMW 5346</strain>
    </source>
</reference>
<keyword evidence="4" id="KW-1185">Reference proteome</keyword>
<evidence type="ECO:0000256" key="1">
    <source>
        <dbReference type="ARBA" id="ARBA00022801"/>
    </source>
</evidence>
<dbReference type="InterPro" id="IPR003010">
    <property type="entry name" value="C-N_Hydrolase"/>
</dbReference>
<proteinExistence type="predicted"/>
<dbReference type="PANTHER" id="PTHR43674:SF16">
    <property type="entry name" value="CARBON-NITROGEN FAMILY, PUTATIVE (AFU_ORTHOLOGUE AFUA_5G02350)-RELATED"/>
    <property type="match status" value="1"/>
</dbReference>
<name>A0ABR3ZRZ9_9PEZI</name>
<dbReference type="PANTHER" id="PTHR43674">
    <property type="entry name" value="NITRILASE C965.09-RELATED"/>
    <property type="match status" value="1"/>
</dbReference>
<evidence type="ECO:0000259" key="2">
    <source>
        <dbReference type="PROSITE" id="PS50263"/>
    </source>
</evidence>
<dbReference type="EMBL" id="JAWCUI010000003">
    <property type="protein sequence ID" value="KAL1902936.1"/>
    <property type="molecule type" value="Genomic_DNA"/>
</dbReference>
<dbReference type="PROSITE" id="PS50263">
    <property type="entry name" value="CN_HYDROLASE"/>
    <property type="match status" value="1"/>
</dbReference>
<comment type="caution">
    <text evidence="3">The sequence shown here is derived from an EMBL/GenBank/DDBJ whole genome shotgun (WGS) entry which is preliminary data.</text>
</comment>
<dbReference type="InterPro" id="IPR036526">
    <property type="entry name" value="C-N_Hydrolase_sf"/>
</dbReference>
<feature type="domain" description="CN hydrolase" evidence="2">
    <location>
        <begin position="6"/>
        <end position="263"/>
    </location>
</feature>
<dbReference type="Pfam" id="PF00795">
    <property type="entry name" value="CN_hydrolase"/>
    <property type="match status" value="1"/>
</dbReference>
<keyword evidence="1" id="KW-0378">Hydrolase</keyword>
<protein>
    <recommendedName>
        <fullName evidence="2">CN hydrolase domain-containing protein</fullName>
    </recommendedName>
</protein>
<evidence type="ECO:0000313" key="3">
    <source>
        <dbReference type="EMBL" id="KAL1902936.1"/>
    </source>
</evidence>
<dbReference type="SUPFAM" id="SSF56317">
    <property type="entry name" value="Carbon-nitrogen hydrolase"/>
    <property type="match status" value="1"/>
</dbReference>